<gene>
    <name evidence="8" type="ORF">FHS31_001068</name>
</gene>
<keyword evidence="5 6" id="KW-0472">Membrane</keyword>
<dbReference type="RefSeq" id="WP_167072332.1">
    <property type="nucleotide sequence ID" value="NZ_JAAOZC010000002.1"/>
</dbReference>
<evidence type="ECO:0000313" key="8">
    <source>
        <dbReference type="EMBL" id="NIJ07472.1"/>
    </source>
</evidence>
<keyword evidence="4 6" id="KW-1133">Transmembrane helix</keyword>
<dbReference type="NCBIfam" id="TIGR02978">
    <property type="entry name" value="phageshock_pspC"/>
    <property type="match status" value="1"/>
</dbReference>
<keyword evidence="2" id="KW-1003">Cell membrane</keyword>
<organism evidence="8 9">
    <name type="scientific">Sphingomonas vulcanisoli</name>
    <dbReference type="NCBI Taxonomy" id="1658060"/>
    <lineage>
        <taxon>Bacteria</taxon>
        <taxon>Pseudomonadati</taxon>
        <taxon>Pseudomonadota</taxon>
        <taxon>Alphaproteobacteria</taxon>
        <taxon>Sphingomonadales</taxon>
        <taxon>Sphingomonadaceae</taxon>
        <taxon>Sphingomonas</taxon>
    </lineage>
</organism>
<dbReference type="PANTHER" id="PTHR33885:SF3">
    <property type="entry name" value="PHAGE SHOCK PROTEIN C"/>
    <property type="match status" value="1"/>
</dbReference>
<evidence type="ECO:0000256" key="4">
    <source>
        <dbReference type="ARBA" id="ARBA00022989"/>
    </source>
</evidence>
<comment type="caution">
    <text evidence="8">The sequence shown here is derived from an EMBL/GenBank/DDBJ whole genome shotgun (WGS) entry which is preliminary data.</text>
</comment>
<keyword evidence="3 6" id="KW-0812">Transmembrane</keyword>
<protein>
    <submittedName>
        <fullName evidence="8">Phage shock protein C</fullName>
    </submittedName>
</protein>
<dbReference type="InterPro" id="IPR052027">
    <property type="entry name" value="PspC"/>
</dbReference>
<keyword evidence="9" id="KW-1185">Reference proteome</keyword>
<sequence>MTPRRTRFYLDKRNGKVMGVCAGIADYTGIDVTFVRVGVLLLSMFATGGIGFVAYFLVGWLADEQPREFEYEDREDRKFWQKVRARPSHSVRDVRASFRDIDRRLADVETHVTSQNRRLADEIDALR</sequence>
<name>A0ABX0TPN8_9SPHN</name>
<feature type="domain" description="Phage shock protein PspC N-terminal" evidence="7">
    <location>
        <begin position="7"/>
        <end position="64"/>
    </location>
</feature>
<dbReference type="InterPro" id="IPR007168">
    <property type="entry name" value="Phageshock_PspC_N"/>
</dbReference>
<evidence type="ECO:0000313" key="9">
    <source>
        <dbReference type="Proteomes" id="UP000727456"/>
    </source>
</evidence>
<evidence type="ECO:0000259" key="7">
    <source>
        <dbReference type="Pfam" id="PF04024"/>
    </source>
</evidence>
<dbReference type="PANTHER" id="PTHR33885">
    <property type="entry name" value="PHAGE SHOCK PROTEIN C"/>
    <property type="match status" value="1"/>
</dbReference>
<evidence type="ECO:0000256" key="5">
    <source>
        <dbReference type="ARBA" id="ARBA00023136"/>
    </source>
</evidence>
<proteinExistence type="predicted"/>
<evidence type="ECO:0000256" key="6">
    <source>
        <dbReference type="SAM" id="Phobius"/>
    </source>
</evidence>
<reference evidence="8 9" key="1">
    <citation type="submission" date="2020-03" db="EMBL/GenBank/DDBJ databases">
        <title>Genomic Encyclopedia of Type Strains, Phase III (KMG-III): the genomes of soil and plant-associated and newly described type strains.</title>
        <authorList>
            <person name="Whitman W."/>
        </authorList>
    </citation>
    <scope>NUCLEOTIDE SEQUENCE [LARGE SCALE GENOMIC DNA]</scope>
    <source>
        <strain evidence="8 9">CECT 8804</strain>
    </source>
</reference>
<dbReference type="EMBL" id="JAAOZC010000002">
    <property type="protein sequence ID" value="NIJ07472.1"/>
    <property type="molecule type" value="Genomic_DNA"/>
</dbReference>
<accession>A0ABX0TPN8</accession>
<comment type="subcellular location">
    <subcellularLocation>
        <location evidence="1">Cell membrane</location>
        <topology evidence="1">Single-pass membrane protein</topology>
    </subcellularLocation>
</comment>
<evidence type="ECO:0000256" key="3">
    <source>
        <dbReference type="ARBA" id="ARBA00022692"/>
    </source>
</evidence>
<dbReference type="Proteomes" id="UP000727456">
    <property type="component" value="Unassembled WGS sequence"/>
</dbReference>
<dbReference type="Pfam" id="PF04024">
    <property type="entry name" value="PspC"/>
    <property type="match status" value="1"/>
</dbReference>
<feature type="transmembrane region" description="Helical" evidence="6">
    <location>
        <begin position="37"/>
        <end position="58"/>
    </location>
</feature>
<dbReference type="InterPro" id="IPR014320">
    <property type="entry name" value="Phageshock_PspC"/>
</dbReference>
<evidence type="ECO:0000256" key="2">
    <source>
        <dbReference type="ARBA" id="ARBA00022475"/>
    </source>
</evidence>
<evidence type="ECO:0000256" key="1">
    <source>
        <dbReference type="ARBA" id="ARBA00004162"/>
    </source>
</evidence>